<keyword evidence="3 7" id="KW-0863">Zinc-finger</keyword>
<dbReference type="PROSITE" id="PS50880">
    <property type="entry name" value="TOPRIM"/>
    <property type="match status" value="1"/>
</dbReference>
<reference evidence="9 10" key="1">
    <citation type="journal article" date="2014" name="Genome Announc.">
        <title>Draft genome sequences of six enterohepatic helicobacter species isolated from humans and one from rhesus macaques.</title>
        <authorList>
            <person name="Shen Z."/>
            <person name="Sheh A."/>
            <person name="Young S.K."/>
            <person name="Abouelliel A."/>
            <person name="Ward D.V."/>
            <person name="Earl A.M."/>
            <person name="Fox J.G."/>
        </authorList>
    </citation>
    <scope>NUCLEOTIDE SEQUENCE [LARGE SCALE GENOMIC DNA]</scope>
    <source>
        <strain evidence="9 10">MIT 99-5501</strain>
    </source>
</reference>
<comment type="similarity">
    <text evidence="7">Belongs to the RecR family.</text>
</comment>
<dbReference type="InterPro" id="IPR000093">
    <property type="entry name" value="DNA_Rcmb_RecR"/>
</dbReference>
<comment type="caution">
    <text evidence="9">The sequence shown here is derived from an EMBL/GenBank/DDBJ whole genome shotgun (WGS) entry which is preliminary data.</text>
</comment>
<dbReference type="GO" id="GO:0006310">
    <property type="term" value="P:DNA recombination"/>
    <property type="evidence" value="ECO:0007669"/>
    <property type="project" value="UniProtKB-UniRule"/>
</dbReference>
<evidence type="ECO:0000259" key="8">
    <source>
        <dbReference type="PROSITE" id="PS50880"/>
    </source>
</evidence>
<keyword evidence="10" id="KW-1185">Reference proteome</keyword>
<dbReference type="HOGENOM" id="CLU_060739_1_1_7"/>
<keyword evidence="4 7" id="KW-0862">Zinc</keyword>
<proteinExistence type="inferred from homology"/>
<keyword evidence="6 7" id="KW-0234">DNA repair</keyword>
<dbReference type="PROSITE" id="PS01300">
    <property type="entry name" value="RECR"/>
    <property type="match status" value="1"/>
</dbReference>
<dbReference type="SUPFAM" id="SSF111304">
    <property type="entry name" value="Recombination protein RecR"/>
    <property type="match status" value="1"/>
</dbReference>
<evidence type="ECO:0000256" key="7">
    <source>
        <dbReference type="HAMAP-Rule" id="MF_00017"/>
    </source>
</evidence>
<evidence type="ECO:0000313" key="9">
    <source>
        <dbReference type="EMBL" id="ETD22509.1"/>
    </source>
</evidence>
<dbReference type="Pfam" id="PF21176">
    <property type="entry name" value="RecR_HhH"/>
    <property type="match status" value="1"/>
</dbReference>
<dbReference type="Proteomes" id="UP000018731">
    <property type="component" value="Unassembled WGS sequence"/>
</dbReference>
<keyword evidence="1 7" id="KW-0479">Metal-binding</keyword>
<dbReference type="OrthoDB" id="9802672at2"/>
<dbReference type="Pfam" id="PF02132">
    <property type="entry name" value="RecR_ZnF"/>
    <property type="match status" value="1"/>
</dbReference>
<dbReference type="Gene3D" id="3.40.1360.10">
    <property type="match status" value="1"/>
</dbReference>
<dbReference type="HAMAP" id="MF_00017">
    <property type="entry name" value="RecR"/>
    <property type="match status" value="1"/>
</dbReference>
<keyword evidence="2 7" id="KW-0227">DNA damage</keyword>
<evidence type="ECO:0000256" key="6">
    <source>
        <dbReference type="ARBA" id="ARBA00023204"/>
    </source>
</evidence>
<dbReference type="GO" id="GO:0008270">
    <property type="term" value="F:zinc ion binding"/>
    <property type="evidence" value="ECO:0007669"/>
    <property type="project" value="UniProtKB-KW"/>
</dbReference>
<dbReference type="PATRIC" id="fig|1357400.3.peg.2462"/>
<dbReference type="InterPro" id="IPR015967">
    <property type="entry name" value="Rcmb_RecR_Znf"/>
</dbReference>
<feature type="zinc finger region" description="C4-type" evidence="7">
    <location>
        <begin position="61"/>
        <end position="76"/>
    </location>
</feature>
<dbReference type="RefSeq" id="WP_023928634.1">
    <property type="nucleotide sequence ID" value="NZ_KI669455.1"/>
</dbReference>
<evidence type="ECO:0000256" key="1">
    <source>
        <dbReference type="ARBA" id="ARBA00022723"/>
    </source>
</evidence>
<keyword evidence="5 7" id="KW-0233">DNA recombination</keyword>
<protein>
    <recommendedName>
        <fullName evidence="7">Recombination protein RecR</fullName>
    </recommendedName>
</protein>
<dbReference type="InterPro" id="IPR023627">
    <property type="entry name" value="Rcmb_RecR"/>
</dbReference>
<evidence type="ECO:0000256" key="4">
    <source>
        <dbReference type="ARBA" id="ARBA00022833"/>
    </source>
</evidence>
<evidence type="ECO:0000313" key="10">
    <source>
        <dbReference type="Proteomes" id="UP000018731"/>
    </source>
</evidence>
<dbReference type="STRING" id="1357400.HMPREF2086_01820"/>
<evidence type="ECO:0000256" key="3">
    <source>
        <dbReference type="ARBA" id="ARBA00022771"/>
    </source>
</evidence>
<evidence type="ECO:0000256" key="2">
    <source>
        <dbReference type="ARBA" id="ARBA00022763"/>
    </source>
</evidence>
<dbReference type="GO" id="GO:0006281">
    <property type="term" value="P:DNA repair"/>
    <property type="evidence" value="ECO:0007669"/>
    <property type="project" value="UniProtKB-UniRule"/>
</dbReference>
<dbReference type="PANTHER" id="PTHR30446:SF0">
    <property type="entry name" value="RECOMBINATION PROTEIN RECR"/>
    <property type="match status" value="1"/>
</dbReference>
<dbReference type="eggNOG" id="COG0353">
    <property type="taxonomic scope" value="Bacteria"/>
</dbReference>
<gene>
    <name evidence="7" type="primary">recR</name>
    <name evidence="9" type="ORF">HMPREF2086_01820</name>
</gene>
<dbReference type="Pfam" id="PF13662">
    <property type="entry name" value="Toprim_4"/>
    <property type="match status" value="1"/>
</dbReference>
<comment type="function">
    <text evidence="7">May play a role in DNA repair. It seems to be involved in an RecBC-independent recombinational process of DNA repair. It may act with RecF and RecO.</text>
</comment>
<evidence type="ECO:0000256" key="5">
    <source>
        <dbReference type="ARBA" id="ARBA00023172"/>
    </source>
</evidence>
<dbReference type="EMBL" id="AZJI01000009">
    <property type="protein sequence ID" value="ETD22509.1"/>
    <property type="molecule type" value="Genomic_DNA"/>
</dbReference>
<sequence length="195" mass="21417">MPSYKASLTRFSALIDSLEQIPTIGKKSARKIAFTLATENKYLALQIAQCIENSIGAVRSCSICGALSENEICEICLDDSRDSTKLCVVLNARDIFTLEDIGDFDGKYWVLEGELESINFTAIKERVAKQGVQEIIFAFSPSLANEAVMLFIEDKLSEFSHIVFSKIAQGVPTGIGLENIDQLSLSRALSARVKL</sequence>
<dbReference type="InterPro" id="IPR006171">
    <property type="entry name" value="TOPRIM_dom"/>
</dbReference>
<feature type="domain" description="Toprim" evidence="8">
    <location>
        <begin position="84"/>
        <end position="172"/>
    </location>
</feature>
<name>V8C579_9HELI</name>
<dbReference type="Pfam" id="PF21175">
    <property type="entry name" value="RecR_C"/>
    <property type="match status" value="1"/>
</dbReference>
<dbReference type="PANTHER" id="PTHR30446">
    <property type="entry name" value="RECOMBINATION PROTEIN RECR"/>
    <property type="match status" value="1"/>
</dbReference>
<dbReference type="Gene3D" id="1.10.8.420">
    <property type="entry name" value="RecR Domain 1"/>
    <property type="match status" value="1"/>
</dbReference>
<organism evidence="9 10">
    <name type="scientific">Helicobacter macacae MIT 99-5501</name>
    <dbReference type="NCBI Taxonomy" id="1357400"/>
    <lineage>
        <taxon>Bacteria</taxon>
        <taxon>Pseudomonadati</taxon>
        <taxon>Campylobacterota</taxon>
        <taxon>Epsilonproteobacteria</taxon>
        <taxon>Campylobacterales</taxon>
        <taxon>Helicobacteraceae</taxon>
        <taxon>Helicobacter</taxon>
    </lineage>
</organism>
<dbReference type="GO" id="GO:0003677">
    <property type="term" value="F:DNA binding"/>
    <property type="evidence" value="ECO:0007669"/>
    <property type="project" value="UniProtKB-UniRule"/>
</dbReference>
<dbReference type="NCBIfam" id="TIGR00615">
    <property type="entry name" value="recR"/>
    <property type="match status" value="1"/>
</dbReference>
<dbReference type="AlphaFoldDB" id="V8C579"/>
<accession>V8C579</accession>